<comment type="pathway">
    <text evidence="1">Lipid metabolism.</text>
</comment>
<dbReference type="GO" id="GO:0006629">
    <property type="term" value="P:lipid metabolic process"/>
    <property type="evidence" value="ECO:0007669"/>
    <property type="project" value="UniProtKB-KW"/>
</dbReference>
<evidence type="ECO:0000256" key="9">
    <source>
        <dbReference type="ARBA" id="ARBA00045724"/>
    </source>
</evidence>
<comment type="catalytic activity">
    <reaction evidence="10">
        <text>a (3R)-hydroxyacyl-[ACP] + L-ornithine = a lyso-ornithine lipid + holo-[ACP] + H(+)</text>
        <dbReference type="Rhea" id="RHEA:20633"/>
        <dbReference type="Rhea" id="RHEA-COMP:9685"/>
        <dbReference type="Rhea" id="RHEA-COMP:9945"/>
        <dbReference type="ChEBI" id="CHEBI:15378"/>
        <dbReference type="ChEBI" id="CHEBI:46911"/>
        <dbReference type="ChEBI" id="CHEBI:64479"/>
        <dbReference type="ChEBI" id="CHEBI:78827"/>
        <dbReference type="ChEBI" id="CHEBI:138482"/>
        <dbReference type="EC" id="2.3.2.30"/>
    </reaction>
    <physiologicalReaction direction="left-to-right" evidence="10">
        <dbReference type="Rhea" id="RHEA:20634"/>
    </physiologicalReaction>
</comment>
<dbReference type="PANTHER" id="PTHR37323">
    <property type="entry name" value="GCN5-RELATED N-ACETYLTRANSFERASE"/>
    <property type="match status" value="1"/>
</dbReference>
<evidence type="ECO:0000256" key="10">
    <source>
        <dbReference type="ARBA" id="ARBA00047785"/>
    </source>
</evidence>
<dbReference type="GO" id="GO:0043810">
    <property type="term" value="F:ornithine-acyl [acyl carrier protein] N-acyltransferase activity"/>
    <property type="evidence" value="ECO:0007669"/>
    <property type="project" value="UniProtKB-EC"/>
</dbReference>
<evidence type="ECO:0000256" key="3">
    <source>
        <dbReference type="ARBA" id="ARBA00022679"/>
    </source>
</evidence>
<name>A0A1H3D952_9RHOB</name>
<comment type="similarity">
    <text evidence="6">Belongs to the acetyltransferase family. OlsB subfamily.</text>
</comment>
<evidence type="ECO:0000256" key="8">
    <source>
        <dbReference type="ARBA" id="ARBA00039866"/>
    </source>
</evidence>
<reference evidence="11 12" key="1">
    <citation type="submission" date="2016-10" db="EMBL/GenBank/DDBJ databases">
        <authorList>
            <person name="de Groot N.N."/>
        </authorList>
    </citation>
    <scope>NUCLEOTIDE SEQUENCE [LARGE SCALE GENOMIC DNA]</scope>
    <source>
        <strain evidence="11 12">CGMCC 1.8894</strain>
    </source>
</reference>
<evidence type="ECO:0000256" key="2">
    <source>
        <dbReference type="ARBA" id="ARBA00022516"/>
    </source>
</evidence>
<keyword evidence="5 11" id="KW-0012">Acyltransferase</keyword>
<dbReference type="STRING" id="564137.SAMN04488238_11244"/>
<comment type="function">
    <text evidence="9">Catalyzes the first step in the biosynthesis of ornithine lipids, which are phosphorus-free membrane lipids. Catalyzes the 3-hydroxyacyl-acyl carrier protein-dependent acylation of ornithine to form lyso-ornithine lipid (LOL).</text>
</comment>
<organism evidence="11 12">
    <name type="scientific">Roseicitreum antarcticum</name>
    <dbReference type="NCBI Taxonomy" id="564137"/>
    <lineage>
        <taxon>Bacteria</taxon>
        <taxon>Pseudomonadati</taxon>
        <taxon>Pseudomonadota</taxon>
        <taxon>Alphaproteobacteria</taxon>
        <taxon>Rhodobacterales</taxon>
        <taxon>Paracoccaceae</taxon>
        <taxon>Roseicitreum</taxon>
    </lineage>
</organism>
<dbReference type="Gene3D" id="3.40.630.30">
    <property type="match status" value="1"/>
</dbReference>
<evidence type="ECO:0000256" key="4">
    <source>
        <dbReference type="ARBA" id="ARBA00023098"/>
    </source>
</evidence>
<dbReference type="Pfam" id="PF13444">
    <property type="entry name" value="Acetyltransf_5"/>
    <property type="match status" value="1"/>
</dbReference>
<dbReference type="RefSeq" id="WP_223814306.1">
    <property type="nucleotide sequence ID" value="NZ_CP061498.1"/>
</dbReference>
<dbReference type="AlphaFoldDB" id="A0A1H3D952"/>
<sequence>MGNLDTRFQSQGAAIPGPGLPGMATGRFGVERAVSVRDIEAAFDLRARVFRGGQRDDRDRFDDACEHYVIRGQNSGAVVGCFRVLHCADGRAVRHSYSAQSYDLRAFYPLEQPLLELGRFCVDPAHADADVMRLAWAEVTRLVDDSGAAFLFGCTSFRGNDPSAFADSFALLHARHRAPAAWRIGHGEAEVLAFDTLPPMQDGARAMRGLPSLLRSYLALGGWVSDHAVIDRDLGTMHVFTGLEIAAIPPARQRLLRAVAAKV</sequence>
<evidence type="ECO:0000256" key="6">
    <source>
        <dbReference type="ARBA" id="ARBA00038095"/>
    </source>
</evidence>
<dbReference type="SUPFAM" id="SSF55729">
    <property type="entry name" value="Acyl-CoA N-acyltransferases (Nat)"/>
    <property type="match status" value="1"/>
</dbReference>
<evidence type="ECO:0000313" key="12">
    <source>
        <dbReference type="Proteomes" id="UP000198539"/>
    </source>
</evidence>
<keyword evidence="3 11" id="KW-0808">Transferase</keyword>
<dbReference type="Proteomes" id="UP000198539">
    <property type="component" value="Unassembled WGS sequence"/>
</dbReference>
<dbReference type="PANTHER" id="PTHR37323:SF1">
    <property type="entry name" value="L-ORNITHINE N(ALPHA)-ACYLTRANSFERASE"/>
    <property type="match status" value="1"/>
</dbReference>
<evidence type="ECO:0000256" key="7">
    <source>
        <dbReference type="ARBA" id="ARBA00039058"/>
    </source>
</evidence>
<gene>
    <name evidence="11" type="ORF">SAMN04488238_11244</name>
</gene>
<keyword evidence="2" id="KW-0444">Lipid biosynthesis</keyword>
<dbReference type="InterPro" id="IPR016181">
    <property type="entry name" value="Acyl_CoA_acyltransferase"/>
</dbReference>
<dbReference type="EMBL" id="FNOM01000012">
    <property type="protein sequence ID" value="SDX63052.1"/>
    <property type="molecule type" value="Genomic_DNA"/>
</dbReference>
<protein>
    <recommendedName>
        <fullName evidence="8">L-ornithine N(alpha)-acyltransferase</fullName>
        <ecNumber evidence="7">2.3.2.30</ecNumber>
    </recommendedName>
</protein>
<keyword evidence="4" id="KW-0443">Lipid metabolism</keyword>
<dbReference type="InterPro" id="IPR052351">
    <property type="entry name" value="Ornithine_N-alpha-AT"/>
</dbReference>
<accession>A0A1H3D952</accession>
<evidence type="ECO:0000256" key="1">
    <source>
        <dbReference type="ARBA" id="ARBA00005189"/>
    </source>
</evidence>
<keyword evidence="12" id="KW-1185">Reference proteome</keyword>
<evidence type="ECO:0000256" key="5">
    <source>
        <dbReference type="ARBA" id="ARBA00023315"/>
    </source>
</evidence>
<evidence type="ECO:0000313" key="11">
    <source>
        <dbReference type="EMBL" id="SDX63052.1"/>
    </source>
</evidence>
<proteinExistence type="inferred from homology"/>
<dbReference type="EC" id="2.3.2.30" evidence="7"/>